<dbReference type="NCBIfam" id="TIGR02937">
    <property type="entry name" value="sigma70-ECF"/>
    <property type="match status" value="1"/>
</dbReference>
<keyword evidence="8" id="KW-1185">Reference proteome</keyword>
<dbReference type="Gene3D" id="1.10.10.10">
    <property type="entry name" value="Winged helix-like DNA-binding domain superfamily/Winged helix DNA-binding domain"/>
    <property type="match status" value="1"/>
</dbReference>
<keyword evidence="3" id="KW-0731">Sigma factor</keyword>
<comment type="similarity">
    <text evidence="1">Belongs to the sigma-70 factor family. ECF subfamily.</text>
</comment>
<dbReference type="InterPro" id="IPR013324">
    <property type="entry name" value="RNA_pol_sigma_r3/r4-like"/>
</dbReference>
<dbReference type="InterPro" id="IPR036388">
    <property type="entry name" value="WH-like_DNA-bd_sf"/>
</dbReference>
<dbReference type="PANTHER" id="PTHR43133">
    <property type="entry name" value="RNA POLYMERASE ECF-TYPE SIGMA FACTO"/>
    <property type="match status" value="1"/>
</dbReference>
<dbReference type="GO" id="GO:0006352">
    <property type="term" value="P:DNA-templated transcription initiation"/>
    <property type="evidence" value="ECO:0007669"/>
    <property type="project" value="InterPro"/>
</dbReference>
<dbReference type="SUPFAM" id="SSF88659">
    <property type="entry name" value="Sigma3 and sigma4 domains of RNA polymerase sigma factors"/>
    <property type="match status" value="1"/>
</dbReference>
<evidence type="ECO:0000313" key="7">
    <source>
        <dbReference type="EMBL" id="MBD0824944.1"/>
    </source>
</evidence>
<sequence>MLSQDSDIVDRLKKGDKKALTELYDSYWKPLYISSYNLLKNKELCEEIIQDVFIDVWNYRENLQIKISLKSYLYACVRYKVFSEFRKNKIQRVELFEGLNDRFQYATPETKLMHEELVMQIDAIVKTLPARCQEVYILSRNQQLSHKEIAEKLGISTKTVENHITLALRTIRSSLGYLLSIEMLYFIH</sequence>
<protein>
    <submittedName>
        <fullName evidence="7">RNA polymerase sigma-70 factor</fullName>
    </submittedName>
</protein>
<dbReference type="InterPro" id="IPR013325">
    <property type="entry name" value="RNA_pol_sigma_r2"/>
</dbReference>
<dbReference type="RefSeq" id="WP_188224238.1">
    <property type="nucleotide sequence ID" value="NZ_JACVXD010000008.1"/>
</dbReference>
<gene>
    <name evidence="7" type="ORF">ICJ85_13040</name>
</gene>
<dbReference type="InterPro" id="IPR013249">
    <property type="entry name" value="RNA_pol_sigma70_r4_t2"/>
</dbReference>
<dbReference type="GO" id="GO:0003677">
    <property type="term" value="F:DNA binding"/>
    <property type="evidence" value="ECO:0007669"/>
    <property type="project" value="InterPro"/>
</dbReference>
<dbReference type="Proteomes" id="UP000621516">
    <property type="component" value="Unassembled WGS sequence"/>
</dbReference>
<dbReference type="GO" id="GO:0016987">
    <property type="term" value="F:sigma factor activity"/>
    <property type="evidence" value="ECO:0007669"/>
    <property type="project" value="UniProtKB-KW"/>
</dbReference>
<dbReference type="Gene3D" id="1.10.1740.10">
    <property type="match status" value="1"/>
</dbReference>
<keyword evidence="2" id="KW-0805">Transcription regulation</keyword>
<dbReference type="SUPFAM" id="SSF88946">
    <property type="entry name" value="Sigma2 domain of RNA polymerase sigma factors"/>
    <property type="match status" value="1"/>
</dbReference>
<reference evidence="7 8" key="1">
    <citation type="journal article" date="2018" name="J. Microbiol.">
        <title>Aestuariibaculum marinum sp. nov., a marine bacterium isolated from seawater in South Korea.</title>
        <authorList>
            <person name="Choi J."/>
            <person name="Lee D."/>
            <person name="Jang J.H."/>
            <person name="Cha S."/>
            <person name="Seo T."/>
        </authorList>
    </citation>
    <scope>NUCLEOTIDE SEQUENCE [LARGE SCALE GENOMIC DNA]</scope>
    <source>
        <strain evidence="7 8">IP7</strain>
    </source>
</reference>
<dbReference type="PANTHER" id="PTHR43133:SF46">
    <property type="entry name" value="RNA POLYMERASE SIGMA-70 FACTOR ECF SUBFAMILY"/>
    <property type="match status" value="1"/>
</dbReference>
<dbReference type="Pfam" id="PF08281">
    <property type="entry name" value="Sigma70_r4_2"/>
    <property type="match status" value="1"/>
</dbReference>
<organism evidence="7 8">
    <name type="scientific">Aestuariibaculum marinum</name>
    <dbReference type="NCBI Taxonomy" id="2683592"/>
    <lineage>
        <taxon>Bacteria</taxon>
        <taxon>Pseudomonadati</taxon>
        <taxon>Bacteroidota</taxon>
        <taxon>Flavobacteriia</taxon>
        <taxon>Flavobacteriales</taxon>
        <taxon>Flavobacteriaceae</taxon>
    </lineage>
</organism>
<dbReference type="InterPro" id="IPR014327">
    <property type="entry name" value="RNA_pol_sigma70_bacteroid"/>
</dbReference>
<evidence type="ECO:0000256" key="3">
    <source>
        <dbReference type="ARBA" id="ARBA00023082"/>
    </source>
</evidence>
<dbReference type="InterPro" id="IPR039425">
    <property type="entry name" value="RNA_pol_sigma-70-like"/>
</dbReference>
<evidence type="ECO:0000256" key="1">
    <source>
        <dbReference type="ARBA" id="ARBA00010641"/>
    </source>
</evidence>
<evidence type="ECO:0000313" key="8">
    <source>
        <dbReference type="Proteomes" id="UP000621516"/>
    </source>
</evidence>
<dbReference type="NCBIfam" id="TIGR02985">
    <property type="entry name" value="Sig70_bacteroi1"/>
    <property type="match status" value="1"/>
</dbReference>
<evidence type="ECO:0000259" key="5">
    <source>
        <dbReference type="Pfam" id="PF04542"/>
    </source>
</evidence>
<keyword evidence="4" id="KW-0804">Transcription</keyword>
<comment type="caution">
    <text evidence="7">The sequence shown here is derived from an EMBL/GenBank/DDBJ whole genome shotgun (WGS) entry which is preliminary data.</text>
</comment>
<dbReference type="AlphaFoldDB" id="A0A8J6PVJ6"/>
<evidence type="ECO:0000256" key="4">
    <source>
        <dbReference type="ARBA" id="ARBA00023163"/>
    </source>
</evidence>
<evidence type="ECO:0000259" key="6">
    <source>
        <dbReference type="Pfam" id="PF08281"/>
    </source>
</evidence>
<dbReference type="Pfam" id="PF04542">
    <property type="entry name" value="Sigma70_r2"/>
    <property type="match status" value="1"/>
</dbReference>
<feature type="domain" description="RNA polymerase sigma-70 region 2" evidence="5">
    <location>
        <begin position="24"/>
        <end position="89"/>
    </location>
</feature>
<name>A0A8J6PVJ6_9FLAO</name>
<proteinExistence type="inferred from homology"/>
<dbReference type="InterPro" id="IPR007627">
    <property type="entry name" value="RNA_pol_sigma70_r2"/>
</dbReference>
<feature type="domain" description="RNA polymerase sigma factor 70 region 4 type 2" evidence="6">
    <location>
        <begin position="119"/>
        <end position="170"/>
    </location>
</feature>
<dbReference type="EMBL" id="JACVXD010000008">
    <property type="protein sequence ID" value="MBD0824944.1"/>
    <property type="molecule type" value="Genomic_DNA"/>
</dbReference>
<dbReference type="InterPro" id="IPR014284">
    <property type="entry name" value="RNA_pol_sigma-70_dom"/>
</dbReference>
<evidence type="ECO:0000256" key="2">
    <source>
        <dbReference type="ARBA" id="ARBA00023015"/>
    </source>
</evidence>
<accession>A0A8J6PVJ6</accession>